<keyword evidence="4" id="KW-1185">Reference proteome</keyword>
<dbReference type="Proteomes" id="UP000318681">
    <property type="component" value="Unassembled WGS sequence"/>
</dbReference>
<dbReference type="InterPro" id="IPR036291">
    <property type="entry name" value="NAD(P)-bd_dom_sf"/>
</dbReference>
<dbReference type="PROSITE" id="PS00061">
    <property type="entry name" value="ADH_SHORT"/>
    <property type="match status" value="1"/>
</dbReference>
<dbReference type="SUPFAM" id="SSF51735">
    <property type="entry name" value="NAD(P)-binding Rossmann-fold domains"/>
    <property type="match status" value="1"/>
</dbReference>
<protein>
    <submittedName>
        <fullName evidence="3">SDR family oxidoreductase</fullName>
    </submittedName>
</protein>
<proteinExistence type="inferred from homology"/>
<gene>
    <name evidence="3" type="ORF">FOY91_03645</name>
</gene>
<dbReference type="RefSeq" id="WP_145148236.1">
    <property type="nucleotide sequence ID" value="NZ_VNIM01000008.1"/>
</dbReference>
<name>A0A558RB96_9SPHN</name>
<dbReference type="PANTHER" id="PTHR42760">
    <property type="entry name" value="SHORT-CHAIN DEHYDROGENASES/REDUCTASES FAMILY MEMBER"/>
    <property type="match status" value="1"/>
</dbReference>
<dbReference type="Gene3D" id="3.40.50.720">
    <property type="entry name" value="NAD(P)-binding Rossmann-like Domain"/>
    <property type="match status" value="1"/>
</dbReference>
<dbReference type="AlphaFoldDB" id="A0A558RB96"/>
<dbReference type="PRINTS" id="PR00081">
    <property type="entry name" value="GDHRDH"/>
</dbReference>
<dbReference type="CDD" id="cd05233">
    <property type="entry name" value="SDR_c"/>
    <property type="match status" value="1"/>
</dbReference>
<evidence type="ECO:0000256" key="1">
    <source>
        <dbReference type="ARBA" id="ARBA00006484"/>
    </source>
</evidence>
<dbReference type="PRINTS" id="PR00080">
    <property type="entry name" value="SDRFAMILY"/>
</dbReference>
<organism evidence="3 4">
    <name type="scientific">Alterirhizorhabdus solaris</name>
    <dbReference type="NCBI Taxonomy" id="2529389"/>
    <lineage>
        <taxon>Bacteria</taxon>
        <taxon>Pseudomonadati</taxon>
        <taxon>Pseudomonadota</taxon>
        <taxon>Alphaproteobacteria</taxon>
        <taxon>Sphingomonadales</taxon>
        <taxon>Rhizorhabdaceae</taxon>
        <taxon>Alterirhizorhabdus</taxon>
    </lineage>
</organism>
<comment type="similarity">
    <text evidence="1">Belongs to the short-chain dehydrogenases/reductases (SDR) family.</text>
</comment>
<dbReference type="EMBL" id="VNIM01000008">
    <property type="protein sequence ID" value="TVV76633.1"/>
    <property type="molecule type" value="Genomic_DNA"/>
</dbReference>
<dbReference type="Pfam" id="PF13561">
    <property type="entry name" value="adh_short_C2"/>
    <property type="match status" value="1"/>
</dbReference>
<comment type="caution">
    <text evidence="3">The sequence shown here is derived from an EMBL/GenBank/DDBJ whole genome shotgun (WGS) entry which is preliminary data.</text>
</comment>
<dbReference type="GO" id="GO:0016616">
    <property type="term" value="F:oxidoreductase activity, acting on the CH-OH group of donors, NAD or NADP as acceptor"/>
    <property type="evidence" value="ECO:0007669"/>
    <property type="project" value="TreeGrafter"/>
</dbReference>
<dbReference type="NCBIfam" id="NF005559">
    <property type="entry name" value="PRK07231.1"/>
    <property type="match status" value="1"/>
</dbReference>
<dbReference type="OrthoDB" id="5457012at2"/>
<dbReference type="SMART" id="SM00822">
    <property type="entry name" value="PKS_KR"/>
    <property type="match status" value="1"/>
</dbReference>
<feature type="domain" description="Ketoreductase" evidence="2">
    <location>
        <begin position="8"/>
        <end position="202"/>
    </location>
</feature>
<evidence type="ECO:0000313" key="3">
    <source>
        <dbReference type="EMBL" id="TVV76633.1"/>
    </source>
</evidence>
<dbReference type="FunFam" id="3.40.50.720:FF:000084">
    <property type="entry name" value="Short-chain dehydrogenase reductase"/>
    <property type="match status" value="1"/>
</dbReference>
<dbReference type="InterPro" id="IPR002347">
    <property type="entry name" value="SDR_fam"/>
</dbReference>
<evidence type="ECO:0000313" key="4">
    <source>
        <dbReference type="Proteomes" id="UP000318681"/>
    </source>
</evidence>
<dbReference type="InterPro" id="IPR057326">
    <property type="entry name" value="KR_dom"/>
</dbReference>
<reference evidence="3 4" key="1">
    <citation type="submission" date="2019-07" db="EMBL/GenBank/DDBJ databases">
        <title>Sphingomonas solaris sp. nov., isolated from a solar panel from Boston, Massachusetts.</title>
        <authorList>
            <person name="Tanner K."/>
            <person name="Pascual J."/>
            <person name="Mancuso C."/>
            <person name="Pereto J."/>
            <person name="Khalil A."/>
            <person name="Vilanova C."/>
        </authorList>
    </citation>
    <scope>NUCLEOTIDE SEQUENCE [LARGE SCALE GENOMIC DNA]</scope>
    <source>
        <strain evidence="3 4">R4DWN</strain>
    </source>
</reference>
<sequence>MAGRFDGKVAIVTGGTSGIGAAIASRLAAEGARVLVTDLNPPAVADERLAFHRTDVTDAAACAAMVAAAVERFGRLDILVNNAGIGALDETPDMADAVWDKVMAVNVSSIFYACRAAIPAMREGGGGAIVNVASVSGLGADHGMGVYNASKAAAVNYTRSLALDCARDGIRVNALCPGAIARTAMGVGSFGSAADQQSWIDAVPLGRLGTPEEMANVVAFLASDEASFMTGSIVTADGGTTACTGLPDVITQRNRRRAEQAAGA</sequence>
<accession>A0A558RB96</accession>
<evidence type="ECO:0000259" key="2">
    <source>
        <dbReference type="SMART" id="SM00822"/>
    </source>
</evidence>
<dbReference type="InterPro" id="IPR020904">
    <property type="entry name" value="Sc_DH/Rdtase_CS"/>
</dbReference>